<dbReference type="STRING" id="568872.GA0070624_3602"/>
<accession>A0A1C6SEX4</accession>
<dbReference type="Gene3D" id="3.60.21.10">
    <property type="match status" value="1"/>
</dbReference>
<evidence type="ECO:0000313" key="3">
    <source>
        <dbReference type="EMBL" id="SCL27957.1"/>
    </source>
</evidence>
<dbReference type="Proteomes" id="UP000199413">
    <property type="component" value="Unassembled WGS sequence"/>
</dbReference>
<organism evidence="3 4">
    <name type="scientific">Micromonospora rhizosphaerae</name>
    <dbReference type="NCBI Taxonomy" id="568872"/>
    <lineage>
        <taxon>Bacteria</taxon>
        <taxon>Bacillati</taxon>
        <taxon>Actinomycetota</taxon>
        <taxon>Actinomycetes</taxon>
        <taxon>Micromonosporales</taxon>
        <taxon>Micromonosporaceae</taxon>
        <taxon>Micromonospora</taxon>
    </lineage>
</organism>
<dbReference type="EMBL" id="FMHV01000002">
    <property type="protein sequence ID" value="SCL27957.1"/>
    <property type="molecule type" value="Genomic_DNA"/>
</dbReference>
<reference evidence="4" key="1">
    <citation type="submission" date="2016-06" db="EMBL/GenBank/DDBJ databases">
        <authorList>
            <person name="Varghese N."/>
            <person name="Submissions Spin"/>
        </authorList>
    </citation>
    <scope>NUCLEOTIDE SEQUENCE [LARGE SCALE GENOMIC DNA]</scope>
    <source>
        <strain evidence="4">DSM 45431</strain>
    </source>
</reference>
<feature type="domain" description="Capsule synthesis protein CapA" evidence="2">
    <location>
        <begin position="62"/>
        <end position="310"/>
    </location>
</feature>
<dbReference type="InterPro" id="IPR029052">
    <property type="entry name" value="Metallo-depent_PP-like"/>
</dbReference>
<sequence length="401" mass="42829">MAFAGSARRLHSRMPEMRVKAVIAAVAVLLVAACTDQGGEAVRPTAAPRLTTPAPAPRNQLTVVAAGDLLVHPPLTEQAAADARQAGRSGHDFTRVLAAVRPWVSAADLAICHMETPLAEPEGPFTGWPTFSVPPALADAAAWAGFDTCSTASNHSLDTGMEGITRTLDNLDRVGLRHTGTARSAAEAARPNIIDVAGVKVAQLSYALSFNDIPLPAGQPWAANLITRDAILAAAHRARAAGAEIVILSLHWGTEYQNAPNDDQLDLARQLLASPDIDLIIGHHVHVVQPFEKIGRKWVAYGMGNLTTRFDDGSPENTQDAVVPQFTFTRTASGAWEVTDVTVLPTWMEYRPAARVVDLATAARDPALPAAQREHYVQIEKRINGYVGMRGALEAGLRQLS</sequence>
<evidence type="ECO:0000313" key="4">
    <source>
        <dbReference type="Proteomes" id="UP000199413"/>
    </source>
</evidence>
<dbReference type="AlphaFoldDB" id="A0A1C6SEX4"/>
<evidence type="ECO:0000256" key="1">
    <source>
        <dbReference type="ARBA" id="ARBA00005662"/>
    </source>
</evidence>
<dbReference type="PANTHER" id="PTHR33393:SF13">
    <property type="entry name" value="PGA BIOSYNTHESIS PROTEIN CAPA"/>
    <property type="match status" value="1"/>
</dbReference>
<dbReference type="SMART" id="SM00854">
    <property type="entry name" value="PGA_cap"/>
    <property type="match status" value="1"/>
</dbReference>
<dbReference type="InterPro" id="IPR052169">
    <property type="entry name" value="CW_Biosynth-Accessory"/>
</dbReference>
<dbReference type="InterPro" id="IPR019079">
    <property type="entry name" value="Capsule_synth_CapA"/>
</dbReference>
<dbReference type="Pfam" id="PF09587">
    <property type="entry name" value="PGA_cap"/>
    <property type="match status" value="1"/>
</dbReference>
<protein>
    <submittedName>
        <fullName evidence="3">Poly-gamma-glutamate synthesis protein (Capsule biosynthesis protein)</fullName>
    </submittedName>
</protein>
<dbReference type="PANTHER" id="PTHR33393">
    <property type="entry name" value="POLYGLUTAMINE SYNTHESIS ACCESSORY PROTEIN RV0574C-RELATED"/>
    <property type="match status" value="1"/>
</dbReference>
<proteinExistence type="inferred from homology"/>
<keyword evidence="4" id="KW-1185">Reference proteome</keyword>
<gene>
    <name evidence="3" type="ORF">GA0070624_3602</name>
</gene>
<dbReference type="SUPFAM" id="SSF56300">
    <property type="entry name" value="Metallo-dependent phosphatases"/>
    <property type="match status" value="1"/>
</dbReference>
<dbReference type="CDD" id="cd07381">
    <property type="entry name" value="MPP_CapA"/>
    <property type="match status" value="1"/>
</dbReference>
<name>A0A1C6SEX4_9ACTN</name>
<evidence type="ECO:0000259" key="2">
    <source>
        <dbReference type="SMART" id="SM00854"/>
    </source>
</evidence>
<comment type="similarity">
    <text evidence="1">Belongs to the CapA family.</text>
</comment>